<dbReference type="AlphaFoldDB" id="A0A507AIH2"/>
<dbReference type="PANTHER" id="PTHR31904:SF1">
    <property type="entry name" value="BYPASS OF STOP CODON PROTEIN 5-RELATED"/>
    <property type="match status" value="1"/>
</dbReference>
<evidence type="ECO:0000256" key="1">
    <source>
        <dbReference type="SAM" id="MobiDB-lite"/>
    </source>
</evidence>
<organism evidence="2 3">
    <name type="scientific">Thyridium curvatum</name>
    <dbReference type="NCBI Taxonomy" id="1093900"/>
    <lineage>
        <taxon>Eukaryota</taxon>
        <taxon>Fungi</taxon>
        <taxon>Dikarya</taxon>
        <taxon>Ascomycota</taxon>
        <taxon>Pezizomycotina</taxon>
        <taxon>Sordariomycetes</taxon>
        <taxon>Sordariomycetidae</taxon>
        <taxon>Thyridiales</taxon>
        <taxon>Thyridiaceae</taxon>
        <taxon>Thyridium</taxon>
    </lineage>
</organism>
<dbReference type="InParanoid" id="A0A507AIH2"/>
<proteinExistence type="predicted"/>
<protein>
    <recommendedName>
        <fullName evidence="4">Arrestin</fullName>
    </recommendedName>
</protein>
<reference evidence="2 3" key="1">
    <citation type="submission" date="2019-06" db="EMBL/GenBank/DDBJ databases">
        <title>Draft genome sequence of the filamentous fungus Phialemoniopsis curvata isolated from diesel fuel.</title>
        <authorList>
            <person name="Varaljay V.A."/>
            <person name="Lyon W.J."/>
            <person name="Crouch A.L."/>
            <person name="Drake C.E."/>
            <person name="Hollomon J.M."/>
            <person name="Nadeau L.J."/>
            <person name="Nunn H.S."/>
            <person name="Stevenson B.S."/>
            <person name="Bojanowski C.L."/>
            <person name="Crookes-Goodson W.J."/>
        </authorList>
    </citation>
    <scope>NUCLEOTIDE SEQUENCE [LARGE SCALE GENOMIC DNA]</scope>
    <source>
        <strain evidence="2 3">D216</strain>
    </source>
</reference>
<evidence type="ECO:0000313" key="3">
    <source>
        <dbReference type="Proteomes" id="UP000319257"/>
    </source>
</evidence>
<name>A0A507AIH2_9PEZI</name>
<feature type="region of interest" description="Disordered" evidence="1">
    <location>
        <begin position="356"/>
        <end position="384"/>
    </location>
</feature>
<dbReference type="PANTHER" id="PTHR31904">
    <property type="entry name" value="BYPASS OF STOP CODON PROTEIN 5-RELATED"/>
    <property type="match status" value="1"/>
</dbReference>
<evidence type="ECO:0008006" key="4">
    <source>
        <dbReference type="Google" id="ProtNLM"/>
    </source>
</evidence>
<accession>A0A507AIH2</accession>
<dbReference type="InterPro" id="IPR014752">
    <property type="entry name" value="Arrestin-like_C"/>
</dbReference>
<gene>
    <name evidence="2" type="ORF">E0L32_011108</name>
</gene>
<dbReference type="Proteomes" id="UP000319257">
    <property type="component" value="Unassembled WGS sequence"/>
</dbReference>
<dbReference type="OrthoDB" id="2283785at2759"/>
<evidence type="ECO:0000313" key="2">
    <source>
        <dbReference type="EMBL" id="TPX06963.1"/>
    </source>
</evidence>
<keyword evidence="3" id="KW-1185">Reference proteome</keyword>
<dbReference type="STRING" id="1093900.A0A507AIH2"/>
<dbReference type="InterPro" id="IPR039634">
    <property type="entry name" value="Bul1-like"/>
</dbReference>
<dbReference type="GeneID" id="41978555"/>
<dbReference type="RefSeq" id="XP_030988674.1">
    <property type="nucleotide sequence ID" value="XM_031133801.1"/>
</dbReference>
<comment type="caution">
    <text evidence="2">The sequence shown here is derived from an EMBL/GenBank/DDBJ whole genome shotgun (WGS) entry which is preliminary data.</text>
</comment>
<dbReference type="Gene3D" id="2.60.40.640">
    <property type="match status" value="1"/>
</dbReference>
<sequence>MTLTINDVVAAGQAYSNRHKMPSNSSASRTGTMASRKTAFPKTLIDIHIDNHFSSKVYTSGSPISGHVTITPQRDVYFDTFQIVLMGVTKTRVEAVGMPVESTHIFLKMAMPIPQSEYPVPRVFETGVPYTFPFNFVVPYHLTISSCNHATDSGLVHEAHTCLPPTMGDWPKDDLAPDMAQVEYSIKARIFREGENPSVPIKIVEESTPIRILPASAEQPPLNITKEDRAYTMSKTKSVRKKLFSGKVGKVTATAIQPEAVHLTPDGLAISDTTAQVMLNFDPVSPDVTPPKVTAISGKIIATTHYASGPITSFPNLGSTYEMGGVDRRNQFSTSVSLFNTTLDKFKWTQYLTPERRDSGYSSDSQCSDGNNNTNTNNKAASSSSPLCHRATLQVPVKLPLGKKTFIPTFHSCIASRTYALSLSVVVGSGSTATTLTVTVPLQVAAELDGQKGMGLPDFETAVEEAQADEHLRPRMLSLPAVEFQHSGDLPGYASLVGAQRRRATAN</sequence>
<feature type="compositionally biased region" description="Polar residues" evidence="1">
    <location>
        <begin position="360"/>
        <end position="370"/>
    </location>
</feature>
<dbReference type="EMBL" id="SKBQ01000098">
    <property type="protein sequence ID" value="TPX06963.1"/>
    <property type="molecule type" value="Genomic_DNA"/>
</dbReference>